<evidence type="ECO:0000313" key="2">
    <source>
        <dbReference type="Proteomes" id="UP000348942"/>
    </source>
</evidence>
<dbReference type="EMBL" id="CP045699">
    <property type="protein sequence ID" value="QGA64749.1"/>
    <property type="molecule type" value="Genomic_DNA"/>
</dbReference>
<reference evidence="1 2" key="1">
    <citation type="submission" date="2019-10" db="EMBL/GenBank/DDBJ databases">
        <title>Vibrio sp. nov., isolated from Coralline algae surface.</title>
        <authorList>
            <person name="Geng Y."/>
            <person name="Zhang X."/>
        </authorList>
    </citation>
    <scope>NUCLEOTIDE SEQUENCE [LARGE SCALE GENOMIC DNA]</scope>
    <source>
        <strain evidence="1 2">SM1977</strain>
    </source>
</reference>
<dbReference type="AlphaFoldDB" id="A0A5Q0THF8"/>
<keyword evidence="2" id="KW-1185">Reference proteome</keyword>
<organism evidence="1 2">
    <name type="scientific">Vibrio algicola</name>
    <dbReference type="NCBI Taxonomy" id="2662262"/>
    <lineage>
        <taxon>Bacteria</taxon>
        <taxon>Pseudomonadati</taxon>
        <taxon>Pseudomonadota</taxon>
        <taxon>Gammaproteobacteria</taxon>
        <taxon>Vibrionales</taxon>
        <taxon>Vibrionaceae</taxon>
        <taxon>Vibrio</taxon>
    </lineage>
</organism>
<gene>
    <name evidence="1" type="ORF">GFB47_04635</name>
</gene>
<proteinExistence type="predicted"/>
<protein>
    <recommendedName>
        <fullName evidence="3">N-acetyltransferase</fullName>
    </recommendedName>
</protein>
<name>A0A5Q0THF8_9VIBR</name>
<sequence>MNSELSLSEIQQAIFSMSAARSSDRFPLDIALEVANTNPLAMKDILELKGKGLISWDLSLKSQPFMDSVSNFDHMIECVVYYGNAEKGRCCIGFALGCVTEDKTAIELNFIEKRRDSGSELNSQFLLIIVDALSFYGLYLNNAGQANISKFVIVGPIEGIVPYYKTYGFEYVESYNSSGLDAMYRNLEAE</sequence>
<accession>A0A5Q0THF8</accession>
<dbReference type="RefSeq" id="WP_153446900.1">
    <property type="nucleotide sequence ID" value="NZ_CP045699.1"/>
</dbReference>
<evidence type="ECO:0000313" key="1">
    <source>
        <dbReference type="EMBL" id="QGA64749.1"/>
    </source>
</evidence>
<evidence type="ECO:0008006" key="3">
    <source>
        <dbReference type="Google" id="ProtNLM"/>
    </source>
</evidence>
<dbReference type="Proteomes" id="UP000348942">
    <property type="component" value="Chromosome 1"/>
</dbReference>